<dbReference type="EMBL" id="JAVFHQ010000059">
    <property type="protein sequence ID" value="KAK4540967.1"/>
    <property type="molecule type" value="Genomic_DNA"/>
</dbReference>
<feature type="region of interest" description="Disordered" evidence="1">
    <location>
        <begin position="205"/>
        <end position="224"/>
    </location>
</feature>
<feature type="transmembrane region" description="Helical" evidence="2">
    <location>
        <begin position="12"/>
        <end position="34"/>
    </location>
</feature>
<dbReference type="PANTHER" id="PTHR37451:SF3">
    <property type="entry name" value="MARVEL DOMAIN-CONTAINING PROTEIN"/>
    <property type="match status" value="1"/>
</dbReference>
<name>A0AAV9J999_9PEZI</name>
<organism evidence="3 4">
    <name type="scientific">Oleoguttula mirabilis</name>
    <dbReference type="NCBI Taxonomy" id="1507867"/>
    <lineage>
        <taxon>Eukaryota</taxon>
        <taxon>Fungi</taxon>
        <taxon>Dikarya</taxon>
        <taxon>Ascomycota</taxon>
        <taxon>Pezizomycotina</taxon>
        <taxon>Dothideomycetes</taxon>
        <taxon>Dothideomycetidae</taxon>
        <taxon>Mycosphaerellales</taxon>
        <taxon>Teratosphaeriaceae</taxon>
        <taxon>Oleoguttula</taxon>
    </lineage>
</organism>
<feature type="compositionally biased region" description="Basic and acidic residues" evidence="1">
    <location>
        <begin position="316"/>
        <end position="330"/>
    </location>
</feature>
<keyword evidence="4" id="KW-1185">Reference proteome</keyword>
<feature type="compositionally biased region" description="Basic and acidic residues" evidence="1">
    <location>
        <begin position="208"/>
        <end position="217"/>
    </location>
</feature>
<gene>
    <name evidence="3" type="ORF">LTR36_008475</name>
</gene>
<dbReference type="AlphaFoldDB" id="A0AAV9J999"/>
<keyword evidence="2" id="KW-0812">Transmembrane</keyword>
<dbReference type="Proteomes" id="UP001324427">
    <property type="component" value="Unassembled WGS sequence"/>
</dbReference>
<evidence type="ECO:0000313" key="4">
    <source>
        <dbReference type="Proteomes" id="UP001324427"/>
    </source>
</evidence>
<evidence type="ECO:0000313" key="3">
    <source>
        <dbReference type="EMBL" id="KAK4540967.1"/>
    </source>
</evidence>
<keyword evidence="2" id="KW-1133">Transmembrane helix</keyword>
<feature type="transmembrane region" description="Helical" evidence="2">
    <location>
        <begin position="76"/>
        <end position="100"/>
    </location>
</feature>
<reference evidence="3 4" key="1">
    <citation type="submission" date="2021-11" db="EMBL/GenBank/DDBJ databases">
        <title>Black yeast isolated from Biological Soil Crust.</title>
        <authorList>
            <person name="Kurbessoian T."/>
        </authorList>
    </citation>
    <scope>NUCLEOTIDE SEQUENCE [LARGE SCALE GENOMIC DNA]</scope>
    <source>
        <strain evidence="3 4">CCFEE 5522</strain>
    </source>
</reference>
<dbReference type="PANTHER" id="PTHR37451">
    <property type="entry name" value="MARVEL DOMAIN"/>
    <property type="match status" value="1"/>
</dbReference>
<evidence type="ECO:0000256" key="1">
    <source>
        <dbReference type="SAM" id="MobiDB-lite"/>
    </source>
</evidence>
<feature type="transmembrane region" description="Helical" evidence="2">
    <location>
        <begin position="143"/>
        <end position="167"/>
    </location>
</feature>
<feature type="region of interest" description="Disordered" evidence="1">
    <location>
        <begin position="176"/>
        <end position="196"/>
    </location>
</feature>
<feature type="transmembrane region" description="Helical" evidence="2">
    <location>
        <begin position="46"/>
        <end position="64"/>
    </location>
</feature>
<proteinExistence type="predicted"/>
<feature type="region of interest" description="Disordered" evidence="1">
    <location>
        <begin position="234"/>
        <end position="282"/>
    </location>
</feature>
<protein>
    <recommendedName>
        <fullName evidence="5">MARVEL domain-containing protein</fullName>
    </recommendedName>
</protein>
<feature type="region of interest" description="Disordered" evidence="1">
    <location>
        <begin position="296"/>
        <end position="330"/>
    </location>
</feature>
<evidence type="ECO:0000256" key="2">
    <source>
        <dbReference type="SAM" id="Phobius"/>
    </source>
</evidence>
<keyword evidence="2" id="KW-0472">Membrane</keyword>
<dbReference type="PROSITE" id="PS51257">
    <property type="entry name" value="PROKAR_LIPOPROTEIN"/>
    <property type="match status" value="1"/>
</dbReference>
<sequence>MRIPQTHLQKTKAYLHFAQAFVIFITGCLALAVLTKSGGIGGEVGYMFGLCFLSLPALIYQVMVPSWSRAWRFANAYAYAALDLLFTILWFAAFVAVAAWNSAGIKKGEKEDSTSDTTSTSSGTCATFAYGSATKCDVSKASVGFAVIVCLLFAVTSVFSIQAVIVYRRTGVMPNGSTKKAHGRAELLEVEDPSKDAWSTNIDEDEEAAQHHPDPFGDHNNASALTMPTAYGQVAQHSSDDDASHGLLNTDQQGHGRRNTSHDENADGLAHPGRQLSFGSSASSLHAAAAPAYDERLPPSALSPTGGFEHSAGDMGRVEFPEGRYNADFR</sequence>
<accession>A0AAV9J999</accession>
<comment type="caution">
    <text evidence="3">The sequence shown here is derived from an EMBL/GenBank/DDBJ whole genome shotgun (WGS) entry which is preliminary data.</text>
</comment>
<evidence type="ECO:0008006" key="5">
    <source>
        <dbReference type="Google" id="ProtNLM"/>
    </source>
</evidence>
<feature type="compositionally biased region" description="Basic and acidic residues" evidence="1">
    <location>
        <begin position="183"/>
        <end position="195"/>
    </location>
</feature>